<organism evidence="1">
    <name type="scientific">Rhizophora mucronata</name>
    <name type="common">Asiatic mangrove</name>
    <dbReference type="NCBI Taxonomy" id="61149"/>
    <lineage>
        <taxon>Eukaryota</taxon>
        <taxon>Viridiplantae</taxon>
        <taxon>Streptophyta</taxon>
        <taxon>Embryophyta</taxon>
        <taxon>Tracheophyta</taxon>
        <taxon>Spermatophyta</taxon>
        <taxon>Magnoliopsida</taxon>
        <taxon>eudicotyledons</taxon>
        <taxon>Gunneridae</taxon>
        <taxon>Pentapetalae</taxon>
        <taxon>rosids</taxon>
        <taxon>fabids</taxon>
        <taxon>Malpighiales</taxon>
        <taxon>Rhizophoraceae</taxon>
        <taxon>Rhizophora</taxon>
    </lineage>
</organism>
<accession>A0A2P2QK83</accession>
<proteinExistence type="predicted"/>
<protein>
    <submittedName>
        <fullName evidence="1">Uncharacterized protein</fullName>
    </submittedName>
</protein>
<evidence type="ECO:0000313" key="1">
    <source>
        <dbReference type="EMBL" id="MBX67344.1"/>
    </source>
</evidence>
<dbReference type="AlphaFoldDB" id="A0A2P2QK83"/>
<dbReference type="EMBL" id="GGEC01086860">
    <property type="protein sequence ID" value="MBX67344.1"/>
    <property type="molecule type" value="Transcribed_RNA"/>
</dbReference>
<name>A0A2P2QK83_RHIMU</name>
<sequence length="28" mass="3332">MFRMSKYYIMSLAWCNSIHGLLVVQLQV</sequence>
<reference evidence="1" key="1">
    <citation type="submission" date="2018-02" db="EMBL/GenBank/DDBJ databases">
        <title>Rhizophora mucronata_Transcriptome.</title>
        <authorList>
            <person name="Meera S.P."/>
            <person name="Sreeshan A."/>
            <person name="Augustine A."/>
        </authorList>
    </citation>
    <scope>NUCLEOTIDE SEQUENCE</scope>
    <source>
        <tissue evidence="1">Leaf</tissue>
    </source>
</reference>